<evidence type="ECO:0000313" key="4">
    <source>
        <dbReference type="Proteomes" id="UP000838672"/>
    </source>
</evidence>
<dbReference type="Proteomes" id="UP000838672">
    <property type="component" value="Unassembled WGS sequence"/>
</dbReference>
<evidence type="ECO:0000313" key="3">
    <source>
        <dbReference type="EMBL" id="CAH0532620.1"/>
    </source>
</evidence>
<dbReference type="InterPro" id="IPR011978">
    <property type="entry name" value="YgfB-like"/>
</dbReference>
<accession>A0ABN8DRM9</accession>
<dbReference type="NCBIfam" id="NF002477">
    <property type="entry name" value="PRK01736.1"/>
    <property type="match status" value="1"/>
</dbReference>
<sequence length="189" mass="20604">MSQVQYPDYLAFDSLLRQHGLALSPAELHGLVSGILAGGVSAQAHAWQPLLNEYTNEGQAWPHAAQQAVSALVQASSDEMKAQQFQFTLLMPDDEENLMDRADALAEWVNHFLSGLGLANIDPSNMSAEAKEVLADLEEIAKLGIDEDDDLEEQSMLFEQVTEHVKVCVLTLALELAGPEQGAQQPTLH</sequence>
<dbReference type="InterPro" id="IPR036255">
    <property type="entry name" value="YgfB-like_sf"/>
</dbReference>
<name>A0ABN8DRM9_9VIBR</name>
<evidence type="ECO:0000256" key="2">
    <source>
        <dbReference type="HAMAP-Rule" id="MF_00346"/>
    </source>
</evidence>
<organism evidence="3 4">
    <name type="scientific">Vibrio stylophorae</name>
    <dbReference type="NCBI Taxonomy" id="659351"/>
    <lineage>
        <taxon>Bacteria</taxon>
        <taxon>Pseudomonadati</taxon>
        <taxon>Pseudomonadota</taxon>
        <taxon>Gammaproteobacteria</taxon>
        <taxon>Vibrionales</taxon>
        <taxon>Vibrionaceae</taxon>
        <taxon>Vibrio</taxon>
    </lineage>
</organism>
<evidence type="ECO:0000256" key="1">
    <source>
        <dbReference type="ARBA" id="ARBA00038308"/>
    </source>
</evidence>
<reference evidence="3" key="1">
    <citation type="submission" date="2021-11" db="EMBL/GenBank/DDBJ databases">
        <authorList>
            <person name="Rodrigo-Torres L."/>
            <person name="Arahal R. D."/>
            <person name="Lucena T."/>
        </authorList>
    </citation>
    <scope>NUCLEOTIDE SEQUENCE</scope>
    <source>
        <strain evidence="3">CECT 7929</strain>
    </source>
</reference>
<gene>
    <name evidence="3" type="ORF">VST7929_00460</name>
</gene>
<protein>
    <recommendedName>
        <fullName evidence="2">UPF0149 protein VST7929_00460</fullName>
    </recommendedName>
</protein>
<keyword evidence="4" id="KW-1185">Reference proteome</keyword>
<dbReference type="HAMAP" id="MF_00346">
    <property type="entry name" value="UPF0149"/>
    <property type="match status" value="1"/>
</dbReference>
<dbReference type="RefSeq" id="WP_237464565.1">
    <property type="nucleotide sequence ID" value="NZ_CAKLDI010000001.1"/>
</dbReference>
<dbReference type="PANTHER" id="PTHR37528">
    <property type="entry name" value="UPF0149 PROTEIN YGFB"/>
    <property type="match status" value="1"/>
</dbReference>
<dbReference type="EMBL" id="CAKLDI010000001">
    <property type="protein sequence ID" value="CAH0532620.1"/>
    <property type="molecule type" value="Genomic_DNA"/>
</dbReference>
<dbReference type="SUPFAM" id="SSF101327">
    <property type="entry name" value="YgfB-like"/>
    <property type="match status" value="1"/>
</dbReference>
<dbReference type="PANTHER" id="PTHR37528:SF1">
    <property type="entry name" value="UPF0149 PROTEIN YGFB"/>
    <property type="match status" value="1"/>
</dbReference>
<dbReference type="Gene3D" id="1.20.120.740">
    <property type="entry name" value="YgfB uncharacterised protein family UPF0149, PF03695"/>
    <property type="match status" value="1"/>
</dbReference>
<comment type="caution">
    <text evidence="3">The sequence shown here is derived from an EMBL/GenBank/DDBJ whole genome shotgun (WGS) entry which is preliminary data.</text>
</comment>
<dbReference type="Pfam" id="PF03695">
    <property type="entry name" value="UPF0149"/>
    <property type="match status" value="1"/>
</dbReference>
<comment type="similarity">
    <text evidence="1 2">Belongs to the UPF0149 family.</text>
</comment>
<proteinExistence type="inferred from homology"/>